<dbReference type="EMBL" id="JACBKZ010000009">
    <property type="protein sequence ID" value="KAF5941795.1"/>
    <property type="molecule type" value="Genomic_DNA"/>
</dbReference>
<feature type="repeat" description="PPR" evidence="3">
    <location>
        <begin position="185"/>
        <end position="219"/>
    </location>
</feature>
<organism evidence="4 5">
    <name type="scientific">Camellia sinensis</name>
    <name type="common">Tea plant</name>
    <name type="synonym">Thea sinensis</name>
    <dbReference type="NCBI Taxonomy" id="4442"/>
    <lineage>
        <taxon>Eukaryota</taxon>
        <taxon>Viridiplantae</taxon>
        <taxon>Streptophyta</taxon>
        <taxon>Embryophyta</taxon>
        <taxon>Tracheophyta</taxon>
        <taxon>Spermatophyta</taxon>
        <taxon>Magnoliopsida</taxon>
        <taxon>eudicotyledons</taxon>
        <taxon>Gunneridae</taxon>
        <taxon>Pentapetalae</taxon>
        <taxon>asterids</taxon>
        <taxon>Ericales</taxon>
        <taxon>Theaceae</taxon>
        <taxon>Camellia</taxon>
    </lineage>
</organism>
<dbReference type="Gene3D" id="1.25.40.10">
    <property type="entry name" value="Tetratricopeptide repeat domain"/>
    <property type="match status" value="1"/>
</dbReference>
<sequence length="250" mass="28004">MGHYGFALSLIGKLHFLGIREILTRVEGHVSVITKVASARELRGAGQPLLMVGRPTKVAGQPLMVAVGHHWFGLPYCNKEHNRAKQCTFAGSKTKRSTEDFGRSKRTQTSIIIECTNDDVQALRMVKNGVSTETEGIFDVMTQRGVDPNVVTYNTLMDGYCLQGQIDETTIRVFNNMVDRGLHPNVFSYTILINGYGKKMKINEAMHIFQEMPQRGLKPDIETFNAMFKGLFRSCRCSNEMQVVSIIPNS</sequence>
<evidence type="ECO:0000256" key="2">
    <source>
        <dbReference type="ARBA" id="ARBA00022737"/>
    </source>
</evidence>
<reference evidence="5" key="1">
    <citation type="journal article" date="2020" name="Nat. Commun.">
        <title>Genome assembly of wild tea tree DASZ reveals pedigree and selection history of tea varieties.</title>
        <authorList>
            <person name="Zhang W."/>
            <person name="Zhang Y."/>
            <person name="Qiu H."/>
            <person name="Guo Y."/>
            <person name="Wan H."/>
            <person name="Zhang X."/>
            <person name="Scossa F."/>
            <person name="Alseekh S."/>
            <person name="Zhang Q."/>
            <person name="Wang P."/>
            <person name="Xu L."/>
            <person name="Schmidt M.H."/>
            <person name="Jia X."/>
            <person name="Li D."/>
            <person name="Zhu A."/>
            <person name="Guo F."/>
            <person name="Chen W."/>
            <person name="Ni D."/>
            <person name="Usadel B."/>
            <person name="Fernie A.R."/>
            <person name="Wen W."/>
        </authorList>
    </citation>
    <scope>NUCLEOTIDE SEQUENCE [LARGE SCALE GENOMIC DNA]</scope>
    <source>
        <strain evidence="5">cv. G240</strain>
    </source>
</reference>
<dbReference type="InterPro" id="IPR011990">
    <property type="entry name" value="TPR-like_helical_dom_sf"/>
</dbReference>
<evidence type="ECO:0000313" key="4">
    <source>
        <dbReference type="EMBL" id="KAF5941795.1"/>
    </source>
</evidence>
<feature type="repeat" description="PPR" evidence="3">
    <location>
        <begin position="149"/>
        <end position="184"/>
    </location>
</feature>
<comment type="similarity">
    <text evidence="1">Belongs to the PPR family. P subfamily.</text>
</comment>
<reference evidence="4 5" key="2">
    <citation type="submission" date="2020-07" db="EMBL/GenBank/DDBJ databases">
        <title>Genome assembly of wild tea tree DASZ reveals pedigree and selection history of tea varieties.</title>
        <authorList>
            <person name="Zhang W."/>
        </authorList>
    </citation>
    <scope>NUCLEOTIDE SEQUENCE [LARGE SCALE GENOMIC DNA]</scope>
    <source>
        <strain evidence="5">cv. G240</strain>
        <tissue evidence="4">Leaf</tissue>
    </source>
</reference>
<dbReference type="PROSITE" id="PS51375">
    <property type="entry name" value="PPR"/>
    <property type="match status" value="2"/>
</dbReference>
<dbReference type="Pfam" id="PF13041">
    <property type="entry name" value="PPR_2"/>
    <property type="match status" value="1"/>
</dbReference>
<dbReference type="AlphaFoldDB" id="A0A7J7GNG8"/>
<comment type="caution">
    <text evidence="4">The sequence shown here is derived from an EMBL/GenBank/DDBJ whole genome shotgun (WGS) entry which is preliminary data.</text>
</comment>
<gene>
    <name evidence="4" type="ORF">HYC85_019437</name>
</gene>
<dbReference type="Proteomes" id="UP000593564">
    <property type="component" value="Unassembled WGS sequence"/>
</dbReference>
<name>A0A7J7GNG8_CAMSI</name>
<dbReference type="NCBIfam" id="TIGR00756">
    <property type="entry name" value="PPR"/>
    <property type="match status" value="2"/>
</dbReference>
<protein>
    <recommendedName>
        <fullName evidence="6">Pentatricopeptide repeat-containing protein</fullName>
    </recommendedName>
</protein>
<accession>A0A7J7GNG8</accession>
<dbReference type="InterPro" id="IPR050872">
    <property type="entry name" value="PPR_P_subfamily"/>
</dbReference>
<evidence type="ECO:0000313" key="5">
    <source>
        <dbReference type="Proteomes" id="UP000593564"/>
    </source>
</evidence>
<keyword evidence="2" id="KW-0677">Repeat</keyword>
<dbReference type="PANTHER" id="PTHR46128:SF358">
    <property type="entry name" value="TETRATRICOPEPTIDE REPEAT (TPR)-LIKE SUPERFAMILY PROTEIN"/>
    <property type="match status" value="1"/>
</dbReference>
<proteinExistence type="inferred from homology"/>
<keyword evidence="5" id="KW-1185">Reference proteome</keyword>
<dbReference type="InterPro" id="IPR002885">
    <property type="entry name" value="PPR_rpt"/>
</dbReference>
<dbReference type="PANTHER" id="PTHR46128">
    <property type="entry name" value="MITOCHONDRIAL GROUP I INTRON SPLICING FACTOR CCM1"/>
    <property type="match status" value="1"/>
</dbReference>
<evidence type="ECO:0008006" key="6">
    <source>
        <dbReference type="Google" id="ProtNLM"/>
    </source>
</evidence>
<evidence type="ECO:0000256" key="1">
    <source>
        <dbReference type="ARBA" id="ARBA00007626"/>
    </source>
</evidence>
<evidence type="ECO:0000256" key="3">
    <source>
        <dbReference type="PROSITE-ProRule" id="PRU00708"/>
    </source>
</evidence>